<proteinExistence type="predicted"/>
<dbReference type="InterPro" id="IPR026442">
    <property type="entry name" value="IPTL_CTERM"/>
</dbReference>
<organism evidence="3 4">
    <name type="scientific">Ottowia pentelensis</name>
    <dbReference type="NCBI Taxonomy" id="511108"/>
    <lineage>
        <taxon>Bacteria</taxon>
        <taxon>Pseudomonadati</taxon>
        <taxon>Pseudomonadota</taxon>
        <taxon>Betaproteobacteria</taxon>
        <taxon>Burkholderiales</taxon>
        <taxon>Comamonadaceae</taxon>
        <taxon>Ottowia</taxon>
    </lineage>
</organism>
<dbReference type="RefSeq" id="WP_377480916.1">
    <property type="nucleotide sequence ID" value="NZ_JBHLTN010000008.1"/>
</dbReference>
<dbReference type="NCBIfam" id="TIGR04174">
    <property type="entry name" value="IPTL_CTERM"/>
    <property type="match status" value="1"/>
</dbReference>
<comment type="caution">
    <text evidence="3">The sequence shown here is derived from an EMBL/GenBank/DDBJ whole genome shotgun (WGS) entry which is preliminary data.</text>
</comment>
<evidence type="ECO:0000313" key="3">
    <source>
        <dbReference type="EMBL" id="MFC0592062.1"/>
    </source>
</evidence>
<dbReference type="Pfam" id="PF18203">
    <property type="entry name" value="IPTL-CTERM"/>
    <property type="match status" value="1"/>
</dbReference>
<dbReference type="Proteomes" id="UP001589834">
    <property type="component" value="Unassembled WGS sequence"/>
</dbReference>
<evidence type="ECO:0000313" key="4">
    <source>
        <dbReference type="Proteomes" id="UP001589834"/>
    </source>
</evidence>
<reference evidence="3 4" key="1">
    <citation type="submission" date="2024-09" db="EMBL/GenBank/DDBJ databases">
        <authorList>
            <person name="Sun Q."/>
            <person name="Mori K."/>
        </authorList>
    </citation>
    <scope>NUCLEOTIDE SEQUENCE [LARGE SCALE GENOMIC DNA]</scope>
    <source>
        <strain evidence="3 4">NCAIM B.02336</strain>
    </source>
</reference>
<accession>A0ABV6PRM9</accession>
<keyword evidence="1" id="KW-0732">Signal</keyword>
<keyword evidence="4" id="KW-1185">Reference proteome</keyword>
<dbReference type="EMBL" id="JBHLTN010000008">
    <property type="protein sequence ID" value="MFC0592062.1"/>
    <property type="molecule type" value="Genomic_DNA"/>
</dbReference>
<evidence type="ECO:0000256" key="1">
    <source>
        <dbReference type="SAM" id="SignalP"/>
    </source>
</evidence>
<feature type="domain" description="IPTL-CTERM protein sorting" evidence="2">
    <location>
        <begin position="164"/>
        <end position="190"/>
    </location>
</feature>
<feature type="signal peptide" evidence="1">
    <location>
        <begin position="1"/>
        <end position="21"/>
    </location>
</feature>
<protein>
    <submittedName>
        <fullName evidence="3">IPTL-CTERM sorting domain-containing protein</fullName>
    </submittedName>
</protein>
<sequence>MLLKSFARSALALGLTSLALAAQAVTIHVSAVSQPLYLNDTTTTTVTLDNTAGPAMGAAGEFAVALPAEMHFTAVPGNCSPGTAPIRTMACSFGPLAAGASSPQVLSIQADVLYPTADHQNIPPGNPYLFINANITNDGTGAAGDSYDTGPFYIDPRPTPAAIAPVPTLEAWGLGMLSLLIGAAVVRRRRHCA</sequence>
<gene>
    <name evidence="3" type="ORF">ACFFGG_05780</name>
</gene>
<evidence type="ECO:0000259" key="2">
    <source>
        <dbReference type="Pfam" id="PF18203"/>
    </source>
</evidence>
<name>A0ABV6PRM9_9BURK</name>
<feature type="chain" id="PRO_5047302548" evidence="1">
    <location>
        <begin position="22"/>
        <end position="193"/>
    </location>
</feature>